<sequence>MDQTRRKRLKVAAACTECRRKKTKCNGEQPCLGCQKNNANCEYIHHTTPSTYFYRSTVTSPQPPPVESPLTASTKKEQQQRRKSISSIEQRLVVIEDILRALLGDVDMAPDNMQQIVRHEGSENASHCLDNSYGLVQLPPLMLPIPRVPGSDRDRQQKRPRSSPSPTPEIYSRVRSPPSPSHHLPPRALQQQRARRSSIHHLLARPVSPSPTGILPSTFNPRPSPRSNTSRSPTVGKRVSSE</sequence>
<dbReference type="PROSITE" id="PS50048">
    <property type="entry name" value="ZN2_CY6_FUNGAL_2"/>
    <property type="match status" value="1"/>
</dbReference>
<dbReference type="AlphaFoldDB" id="A0A1X2HJI6"/>
<keyword evidence="3" id="KW-0804">Transcription</keyword>
<evidence type="ECO:0000259" key="6">
    <source>
        <dbReference type="PROSITE" id="PS50048"/>
    </source>
</evidence>
<dbReference type="CDD" id="cd00067">
    <property type="entry name" value="GAL4"/>
    <property type="match status" value="1"/>
</dbReference>
<dbReference type="Proteomes" id="UP000242180">
    <property type="component" value="Unassembled WGS sequence"/>
</dbReference>
<evidence type="ECO:0000256" key="4">
    <source>
        <dbReference type="ARBA" id="ARBA00023242"/>
    </source>
</evidence>
<evidence type="ECO:0000313" key="8">
    <source>
        <dbReference type="Proteomes" id="UP000242180"/>
    </source>
</evidence>
<evidence type="ECO:0000256" key="3">
    <source>
        <dbReference type="ARBA" id="ARBA00023163"/>
    </source>
</evidence>
<evidence type="ECO:0000256" key="5">
    <source>
        <dbReference type="SAM" id="MobiDB-lite"/>
    </source>
</evidence>
<evidence type="ECO:0000313" key="7">
    <source>
        <dbReference type="EMBL" id="ORY99172.1"/>
    </source>
</evidence>
<feature type="domain" description="Zn(2)-C6 fungal-type" evidence="6">
    <location>
        <begin position="14"/>
        <end position="43"/>
    </location>
</feature>
<gene>
    <name evidence="7" type="ORF">BCR43DRAFT_488849</name>
</gene>
<dbReference type="GO" id="GO:0008270">
    <property type="term" value="F:zinc ion binding"/>
    <property type="evidence" value="ECO:0007669"/>
    <property type="project" value="InterPro"/>
</dbReference>
<dbReference type="InterPro" id="IPR036864">
    <property type="entry name" value="Zn2-C6_fun-type_DNA-bd_sf"/>
</dbReference>
<dbReference type="OrthoDB" id="3362851at2759"/>
<dbReference type="InParanoid" id="A0A1X2HJI6"/>
<dbReference type="EMBL" id="MCGN01000003">
    <property type="protein sequence ID" value="ORY99172.1"/>
    <property type="molecule type" value="Genomic_DNA"/>
</dbReference>
<dbReference type="Pfam" id="PF00172">
    <property type="entry name" value="Zn_clus"/>
    <property type="match status" value="1"/>
</dbReference>
<proteinExistence type="predicted"/>
<reference evidence="7 8" key="1">
    <citation type="submission" date="2016-07" db="EMBL/GenBank/DDBJ databases">
        <title>Pervasive Adenine N6-methylation of Active Genes in Fungi.</title>
        <authorList>
            <consortium name="DOE Joint Genome Institute"/>
            <person name="Mondo S.J."/>
            <person name="Dannebaum R.O."/>
            <person name="Kuo R.C."/>
            <person name="Labutti K."/>
            <person name="Haridas S."/>
            <person name="Kuo A."/>
            <person name="Salamov A."/>
            <person name="Ahrendt S.R."/>
            <person name="Lipzen A."/>
            <person name="Sullivan W."/>
            <person name="Andreopoulos W.B."/>
            <person name="Clum A."/>
            <person name="Lindquist E."/>
            <person name="Daum C."/>
            <person name="Ramamoorthy G.K."/>
            <person name="Gryganskyi A."/>
            <person name="Culley D."/>
            <person name="Magnuson J.K."/>
            <person name="James T.Y."/>
            <person name="O'Malley M.A."/>
            <person name="Stajich J.E."/>
            <person name="Spatafora J.W."/>
            <person name="Visel A."/>
            <person name="Grigoriev I.V."/>
        </authorList>
    </citation>
    <scope>NUCLEOTIDE SEQUENCE [LARGE SCALE GENOMIC DNA]</scope>
    <source>
        <strain evidence="7 8">NRRL 2496</strain>
    </source>
</reference>
<dbReference type="SUPFAM" id="SSF57701">
    <property type="entry name" value="Zn2/Cys6 DNA-binding domain"/>
    <property type="match status" value="1"/>
</dbReference>
<dbReference type="PROSITE" id="PS00463">
    <property type="entry name" value="ZN2_CY6_FUNGAL_1"/>
    <property type="match status" value="1"/>
</dbReference>
<keyword evidence="2" id="KW-0238">DNA-binding</keyword>
<dbReference type="GO" id="GO:0003677">
    <property type="term" value="F:DNA binding"/>
    <property type="evidence" value="ECO:0007669"/>
    <property type="project" value="UniProtKB-KW"/>
</dbReference>
<organism evidence="7 8">
    <name type="scientific">Syncephalastrum racemosum</name>
    <name type="common">Filamentous fungus</name>
    <dbReference type="NCBI Taxonomy" id="13706"/>
    <lineage>
        <taxon>Eukaryota</taxon>
        <taxon>Fungi</taxon>
        <taxon>Fungi incertae sedis</taxon>
        <taxon>Mucoromycota</taxon>
        <taxon>Mucoromycotina</taxon>
        <taxon>Mucoromycetes</taxon>
        <taxon>Mucorales</taxon>
        <taxon>Syncephalastraceae</taxon>
        <taxon>Syncephalastrum</taxon>
    </lineage>
</organism>
<protein>
    <recommendedName>
        <fullName evidence="6">Zn(2)-C6 fungal-type domain-containing protein</fullName>
    </recommendedName>
</protein>
<evidence type="ECO:0000256" key="1">
    <source>
        <dbReference type="ARBA" id="ARBA00023015"/>
    </source>
</evidence>
<feature type="compositionally biased region" description="Basic residues" evidence="5">
    <location>
        <begin position="193"/>
        <end position="203"/>
    </location>
</feature>
<dbReference type="GO" id="GO:0000981">
    <property type="term" value="F:DNA-binding transcription factor activity, RNA polymerase II-specific"/>
    <property type="evidence" value="ECO:0007669"/>
    <property type="project" value="InterPro"/>
</dbReference>
<dbReference type="PANTHER" id="PTHR47424:SF3">
    <property type="entry name" value="REGULATORY PROTEIN GAL4"/>
    <property type="match status" value="1"/>
</dbReference>
<dbReference type="SMART" id="SM00066">
    <property type="entry name" value="GAL4"/>
    <property type="match status" value="1"/>
</dbReference>
<dbReference type="STRING" id="13706.A0A1X2HJI6"/>
<accession>A0A1X2HJI6</accession>
<dbReference type="InterPro" id="IPR051127">
    <property type="entry name" value="Fungal_SecMet_Regulators"/>
</dbReference>
<dbReference type="PANTHER" id="PTHR47424">
    <property type="entry name" value="REGULATORY PROTEIN GAL4"/>
    <property type="match status" value="1"/>
</dbReference>
<dbReference type="Gene3D" id="4.10.240.10">
    <property type="entry name" value="Zn(2)-C6 fungal-type DNA-binding domain"/>
    <property type="match status" value="1"/>
</dbReference>
<comment type="caution">
    <text evidence="7">The sequence shown here is derived from an EMBL/GenBank/DDBJ whole genome shotgun (WGS) entry which is preliminary data.</text>
</comment>
<keyword evidence="8" id="KW-1185">Reference proteome</keyword>
<keyword evidence="1" id="KW-0805">Transcription regulation</keyword>
<dbReference type="InterPro" id="IPR001138">
    <property type="entry name" value="Zn2Cys6_DnaBD"/>
</dbReference>
<feature type="region of interest" description="Disordered" evidence="5">
    <location>
        <begin position="57"/>
        <end position="86"/>
    </location>
</feature>
<keyword evidence="4" id="KW-0539">Nucleus</keyword>
<name>A0A1X2HJI6_SYNRA</name>
<evidence type="ECO:0000256" key="2">
    <source>
        <dbReference type="ARBA" id="ARBA00023125"/>
    </source>
</evidence>
<feature type="region of interest" description="Disordered" evidence="5">
    <location>
        <begin position="144"/>
        <end position="242"/>
    </location>
</feature>
<feature type="compositionally biased region" description="Low complexity" evidence="5">
    <location>
        <begin position="225"/>
        <end position="234"/>
    </location>
</feature>